<evidence type="ECO:0000313" key="2">
    <source>
        <dbReference type="Proteomes" id="UP000789702"/>
    </source>
</evidence>
<evidence type="ECO:0000313" key="1">
    <source>
        <dbReference type="EMBL" id="CAG8600293.1"/>
    </source>
</evidence>
<reference evidence="1" key="1">
    <citation type="submission" date="2021-06" db="EMBL/GenBank/DDBJ databases">
        <authorList>
            <person name="Kallberg Y."/>
            <person name="Tangrot J."/>
            <person name="Rosling A."/>
        </authorList>
    </citation>
    <scope>NUCLEOTIDE SEQUENCE</scope>
    <source>
        <strain evidence="1">IL203A</strain>
    </source>
</reference>
<sequence length="115" mass="13785">KKYNYFGASFKNKHWVLIFGQRHAKEDININLLLKYTNEERIKLGLKKLKKIYDHIDDARKKIPGIYWVENLGHSFKNEKEAIQGWMTSEGHKRQIISEDYIYFGAAFKNDIWHI</sequence>
<gene>
    <name evidence="1" type="ORF">DHETER_LOCUS7217</name>
</gene>
<protein>
    <submittedName>
        <fullName evidence="1">6308_t:CDS:1</fullName>
    </submittedName>
</protein>
<feature type="non-terminal residue" evidence="1">
    <location>
        <position position="1"/>
    </location>
</feature>
<accession>A0ACA9MLH7</accession>
<proteinExistence type="predicted"/>
<name>A0ACA9MLH7_9GLOM</name>
<dbReference type="Proteomes" id="UP000789702">
    <property type="component" value="Unassembled WGS sequence"/>
</dbReference>
<comment type="caution">
    <text evidence="1">The sequence shown here is derived from an EMBL/GenBank/DDBJ whole genome shotgun (WGS) entry which is preliminary data.</text>
</comment>
<keyword evidence="2" id="KW-1185">Reference proteome</keyword>
<organism evidence="1 2">
    <name type="scientific">Dentiscutata heterogama</name>
    <dbReference type="NCBI Taxonomy" id="1316150"/>
    <lineage>
        <taxon>Eukaryota</taxon>
        <taxon>Fungi</taxon>
        <taxon>Fungi incertae sedis</taxon>
        <taxon>Mucoromycota</taxon>
        <taxon>Glomeromycotina</taxon>
        <taxon>Glomeromycetes</taxon>
        <taxon>Diversisporales</taxon>
        <taxon>Gigasporaceae</taxon>
        <taxon>Dentiscutata</taxon>
    </lineage>
</organism>
<dbReference type="EMBL" id="CAJVPU010009948">
    <property type="protein sequence ID" value="CAG8600293.1"/>
    <property type="molecule type" value="Genomic_DNA"/>
</dbReference>